<gene>
    <name evidence="13" type="primary">cirA_1</name>
    <name evidence="13" type="ORF">VPAL9027_01133</name>
</gene>
<evidence type="ECO:0000256" key="8">
    <source>
        <dbReference type="PROSITE-ProRule" id="PRU01360"/>
    </source>
</evidence>
<protein>
    <submittedName>
        <fullName evidence="13">Colicin I receptor</fullName>
    </submittedName>
</protein>
<evidence type="ECO:0000259" key="12">
    <source>
        <dbReference type="Pfam" id="PF07715"/>
    </source>
</evidence>
<keyword evidence="10" id="KW-0732">Signal</keyword>
<dbReference type="InterPro" id="IPR037066">
    <property type="entry name" value="Plug_dom_sf"/>
</dbReference>
<keyword evidence="7 8" id="KW-0998">Cell outer membrane</keyword>
<keyword evidence="5 9" id="KW-0798">TonB box</keyword>
<dbReference type="InterPro" id="IPR039426">
    <property type="entry name" value="TonB-dep_rcpt-like"/>
</dbReference>
<dbReference type="PANTHER" id="PTHR47234">
    <property type="match status" value="1"/>
</dbReference>
<keyword evidence="13" id="KW-0675">Receptor</keyword>
<dbReference type="RefSeq" id="WP_077313091.1">
    <property type="nucleotide sequence ID" value="NZ_AP024887.1"/>
</dbReference>
<evidence type="ECO:0000256" key="7">
    <source>
        <dbReference type="ARBA" id="ARBA00023237"/>
    </source>
</evidence>
<reference evidence="13 14" key="1">
    <citation type="submission" date="2017-02" db="EMBL/GenBank/DDBJ databases">
        <authorList>
            <person name="Peterson S.W."/>
        </authorList>
    </citation>
    <scope>NUCLEOTIDE SEQUENCE [LARGE SCALE GENOMIC DNA]</scope>
    <source>
        <strain evidence="13 14">CECT 9027</strain>
    </source>
</reference>
<dbReference type="CDD" id="cd01347">
    <property type="entry name" value="ligand_gated_channel"/>
    <property type="match status" value="1"/>
</dbReference>
<evidence type="ECO:0000256" key="2">
    <source>
        <dbReference type="ARBA" id="ARBA00022448"/>
    </source>
</evidence>
<evidence type="ECO:0000256" key="3">
    <source>
        <dbReference type="ARBA" id="ARBA00022452"/>
    </source>
</evidence>
<keyword evidence="14" id="KW-1185">Reference proteome</keyword>
<feature type="domain" description="TonB-dependent receptor-like beta-barrel" evidence="11">
    <location>
        <begin position="300"/>
        <end position="793"/>
    </location>
</feature>
<dbReference type="InterPro" id="IPR012910">
    <property type="entry name" value="Plug_dom"/>
</dbReference>
<name>A0A1R4B2N9_9VIBR</name>
<dbReference type="PANTHER" id="PTHR47234:SF2">
    <property type="entry name" value="TONB-DEPENDENT RECEPTOR"/>
    <property type="match status" value="1"/>
</dbReference>
<evidence type="ECO:0000313" key="14">
    <source>
        <dbReference type="Proteomes" id="UP000189475"/>
    </source>
</evidence>
<evidence type="ECO:0000256" key="9">
    <source>
        <dbReference type="RuleBase" id="RU003357"/>
    </source>
</evidence>
<dbReference type="Pfam" id="PF00593">
    <property type="entry name" value="TonB_dep_Rec_b-barrel"/>
    <property type="match status" value="1"/>
</dbReference>
<dbReference type="STRING" id="1918946.VPAL9027_01133"/>
<proteinExistence type="inferred from homology"/>
<dbReference type="GO" id="GO:0009279">
    <property type="term" value="C:cell outer membrane"/>
    <property type="evidence" value="ECO:0007669"/>
    <property type="project" value="UniProtKB-SubCell"/>
</dbReference>
<keyword evidence="3 8" id="KW-1134">Transmembrane beta strand</keyword>
<feature type="domain" description="TonB-dependent receptor plug" evidence="12">
    <location>
        <begin position="49"/>
        <end position="166"/>
    </location>
</feature>
<accession>A0A1R4B2N9</accession>
<dbReference type="AlphaFoldDB" id="A0A1R4B2N9"/>
<sequence>MLNKRTSLSVAIGLVLGTVVCVSSANAEDNVEKMQKMKVTGSHIATTDMEGPSPVDVYTAKDIKQMGATDVSDVLRGLTQNGGNSYGASFTNGFAAGSSGVSMRGLGQSRTLVLLNGHRVANYAFAQNTSDTFVDLNSIPLSAVERIDILKDGASAIYGADAIGGVINLITKRDYEGFDFNAKVGETTKKDGETLDLTATGGKNFNDGLTNVMVTANFVRKNNIEKKNRSNTHTADQTRLGGDDWRSSYGVPGTVMSDATGNEIDSLCGGSEDCVYDFAEYGQIAPETERFSLLSTLTHQLNPDLTLNTELSYNRVQTKTHLAPTPDSELTRVGAANPNNTYGEDVYLYHRIMEAGARKNEITTDSVRFVTGLEGYTSLFETEVDWSVSGGYHYTKTKSEGKNYVTKTGYKDAIDSGAYNPFVANNDPSSLANAKANTEREGESKLAFFNADASFPVYAMSAGDMQLAVGTEFRYEAGEDTPDPLNASNSIIGSGGTGSDGHRNVVAAYSELHVPLHETLEMQLAARGEHYSDFGSAFSPKVALRYQPSEIIMFRSSYSEGFKAPTLPEVNMSATRSYQTVKNPRKGDEKEEVEVVSGGNKDLEAEHSYSFNFGTVVNPTDGLTLKLDYFHITNTNMIDTLDTQDLVDNNIGVTYEPDGRVRSVQSSYLNVSKQEVSGLDGEIHYIFDTANVGEFKTTLRGTYNIEHKRSDSEGNVEEYIGTYYDGARFKGKANLVWNIADYSVVNTVNYTGGYTQRYETPGHSNVEAWKTWDAQVSYSGFDRLTLTFGIDNVLDEDAPFYNYSDGYDIANANNIGRYVYAGLSYSL</sequence>
<evidence type="ECO:0000313" key="13">
    <source>
        <dbReference type="EMBL" id="SJL83184.1"/>
    </source>
</evidence>
<dbReference type="OrthoDB" id="9805434at2"/>
<dbReference type="Gene3D" id="2.40.170.20">
    <property type="entry name" value="TonB-dependent receptor, beta-barrel domain"/>
    <property type="match status" value="1"/>
</dbReference>
<feature type="signal peptide" evidence="10">
    <location>
        <begin position="1"/>
        <end position="27"/>
    </location>
</feature>
<evidence type="ECO:0000259" key="11">
    <source>
        <dbReference type="Pfam" id="PF00593"/>
    </source>
</evidence>
<dbReference type="Pfam" id="PF07715">
    <property type="entry name" value="Plug"/>
    <property type="match status" value="1"/>
</dbReference>
<keyword evidence="4 8" id="KW-0812">Transmembrane</keyword>
<organism evidence="13 14">
    <name type="scientific">Vibrio palustris</name>
    <dbReference type="NCBI Taxonomy" id="1918946"/>
    <lineage>
        <taxon>Bacteria</taxon>
        <taxon>Pseudomonadati</taxon>
        <taxon>Pseudomonadota</taxon>
        <taxon>Gammaproteobacteria</taxon>
        <taxon>Vibrionales</taxon>
        <taxon>Vibrionaceae</taxon>
        <taxon>Vibrio</taxon>
    </lineage>
</organism>
<evidence type="ECO:0000256" key="1">
    <source>
        <dbReference type="ARBA" id="ARBA00004571"/>
    </source>
</evidence>
<evidence type="ECO:0000256" key="10">
    <source>
        <dbReference type="SAM" id="SignalP"/>
    </source>
</evidence>
<dbReference type="SUPFAM" id="SSF56935">
    <property type="entry name" value="Porins"/>
    <property type="match status" value="1"/>
</dbReference>
<evidence type="ECO:0000256" key="5">
    <source>
        <dbReference type="ARBA" id="ARBA00023077"/>
    </source>
</evidence>
<dbReference type="Proteomes" id="UP000189475">
    <property type="component" value="Unassembled WGS sequence"/>
</dbReference>
<dbReference type="InterPro" id="IPR036942">
    <property type="entry name" value="Beta-barrel_TonB_sf"/>
</dbReference>
<comment type="similarity">
    <text evidence="8 9">Belongs to the TonB-dependent receptor family.</text>
</comment>
<evidence type="ECO:0000256" key="6">
    <source>
        <dbReference type="ARBA" id="ARBA00023136"/>
    </source>
</evidence>
<dbReference type="Gene3D" id="2.170.130.10">
    <property type="entry name" value="TonB-dependent receptor, plug domain"/>
    <property type="match status" value="1"/>
</dbReference>
<keyword evidence="2 8" id="KW-0813">Transport</keyword>
<feature type="chain" id="PRO_5012051535" evidence="10">
    <location>
        <begin position="28"/>
        <end position="827"/>
    </location>
</feature>
<comment type="subcellular location">
    <subcellularLocation>
        <location evidence="1 8">Cell outer membrane</location>
        <topology evidence="1 8">Multi-pass membrane protein</topology>
    </subcellularLocation>
</comment>
<dbReference type="EMBL" id="FUFT01000002">
    <property type="protein sequence ID" value="SJL83184.1"/>
    <property type="molecule type" value="Genomic_DNA"/>
</dbReference>
<dbReference type="PROSITE" id="PS52016">
    <property type="entry name" value="TONB_DEPENDENT_REC_3"/>
    <property type="match status" value="1"/>
</dbReference>
<dbReference type="InterPro" id="IPR000531">
    <property type="entry name" value="Beta-barrel_TonB"/>
</dbReference>
<keyword evidence="6 8" id="KW-0472">Membrane</keyword>
<evidence type="ECO:0000256" key="4">
    <source>
        <dbReference type="ARBA" id="ARBA00022692"/>
    </source>
</evidence>